<accession>A0AAV9W8I5</accession>
<reference evidence="1 2" key="1">
    <citation type="submission" date="2023-08" db="EMBL/GenBank/DDBJ databases">
        <authorList>
            <person name="Palmer J.M."/>
        </authorList>
    </citation>
    <scope>NUCLEOTIDE SEQUENCE [LARGE SCALE GENOMIC DNA]</scope>
    <source>
        <strain evidence="1 2">TWF481</strain>
    </source>
</reference>
<proteinExistence type="predicted"/>
<dbReference type="EMBL" id="JAVHJL010000005">
    <property type="protein sequence ID" value="KAK6503197.1"/>
    <property type="molecule type" value="Genomic_DNA"/>
</dbReference>
<protein>
    <submittedName>
        <fullName evidence="1">Uncharacterized protein</fullName>
    </submittedName>
</protein>
<keyword evidence="2" id="KW-1185">Reference proteome</keyword>
<name>A0AAV9W8I5_9PEZI</name>
<gene>
    <name evidence="1" type="ORF">TWF481_008227</name>
</gene>
<dbReference type="Proteomes" id="UP001370758">
    <property type="component" value="Unassembled WGS sequence"/>
</dbReference>
<evidence type="ECO:0000313" key="2">
    <source>
        <dbReference type="Proteomes" id="UP001370758"/>
    </source>
</evidence>
<evidence type="ECO:0000313" key="1">
    <source>
        <dbReference type="EMBL" id="KAK6503197.1"/>
    </source>
</evidence>
<comment type="caution">
    <text evidence="1">The sequence shown here is derived from an EMBL/GenBank/DDBJ whole genome shotgun (WGS) entry which is preliminary data.</text>
</comment>
<sequence>MAATSGGYKEPVSAQLARALPDLPRFDQTRIPSTNRYILSGRYITEWQGFSKNVRDYIQDLNDGTKSVTGDSMEDILVPRVPIDQDDLFRTPKGIRKRIEEQLIEPIERILAASIPAVLPVELSVIKFGDMDPAGLKFFVPNESEIVTIQTGSKEQNKGIRAVAEFRPPWICELRNWPVASGMDQRNEMGRRLGQLCKYMNAAHIQYGMFSTYNSTIFLERFNAMEFKFSPLFQQSSTSPSTREALLYFLNKVSKSQGFEEFVEPCSLAVLPVSNPRQPERPLVNGHQKNTGRMPQSMVVRGESCVITSRGGLLLGVFDPMIALNPRVYKGLFTDCESAQPTLSIMKIFTEDQEERFISESISSEEMSFSEYIPDFIVSGCTSGGYNTPGGLVVVKKFRPGLVLSDSVWDCLHRSTTYQEIFNSMKRALRDFRDHNLILNDLTRDDILWDAERRVLTVVDLESCSWQPEGQSSQSIVYEMAYLTGDFNLLSHTNI</sequence>
<organism evidence="1 2">
    <name type="scientific">Arthrobotrys musiformis</name>
    <dbReference type="NCBI Taxonomy" id="47236"/>
    <lineage>
        <taxon>Eukaryota</taxon>
        <taxon>Fungi</taxon>
        <taxon>Dikarya</taxon>
        <taxon>Ascomycota</taxon>
        <taxon>Pezizomycotina</taxon>
        <taxon>Orbiliomycetes</taxon>
        <taxon>Orbiliales</taxon>
        <taxon>Orbiliaceae</taxon>
        <taxon>Arthrobotrys</taxon>
    </lineage>
</organism>
<dbReference type="AlphaFoldDB" id="A0AAV9W8I5"/>